<protein>
    <submittedName>
        <fullName evidence="7">LacI family DNA-binding transcriptional regulator</fullName>
    </submittedName>
</protein>
<organism evidence="7 8">
    <name type="scientific">Streptomyces actinomycinicus</name>
    <dbReference type="NCBI Taxonomy" id="1695166"/>
    <lineage>
        <taxon>Bacteria</taxon>
        <taxon>Bacillati</taxon>
        <taxon>Actinomycetota</taxon>
        <taxon>Actinomycetes</taxon>
        <taxon>Kitasatosporales</taxon>
        <taxon>Streptomycetaceae</taxon>
        <taxon>Streptomyces</taxon>
    </lineage>
</organism>
<dbReference type="InterPro" id="IPR000843">
    <property type="entry name" value="HTH_LacI"/>
</dbReference>
<dbReference type="InterPro" id="IPR028082">
    <property type="entry name" value="Peripla_BP_I"/>
</dbReference>
<dbReference type="Gene3D" id="1.10.260.40">
    <property type="entry name" value="lambda repressor-like DNA-binding domains"/>
    <property type="match status" value="1"/>
</dbReference>
<dbReference type="PROSITE" id="PS00356">
    <property type="entry name" value="HTH_LACI_1"/>
    <property type="match status" value="1"/>
</dbReference>
<reference evidence="7" key="1">
    <citation type="submission" date="2021-01" db="EMBL/GenBank/DDBJ databases">
        <title>WGS of actinomycetes isolated from Thailand.</title>
        <authorList>
            <person name="Thawai C."/>
        </authorList>
    </citation>
    <scope>NUCLEOTIDE SEQUENCE</scope>
    <source>
        <strain evidence="7">RCU-197</strain>
    </source>
</reference>
<evidence type="ECO:0000256" key="3">
    <source>
        <dbReference type="ARBA" id="ARBA00023125"/>
    </source>
</evidence>
<dbReference type="SUPFAM" id="SSF53822">
    <property type="entry name" value="Periplasmic binding protein-like I"/>
    <property type="match status" value="1"/>
</dbReference>
<name>A0A937EKH7_9ACTN</name>
<dbReference type="Proteomes" id="UP000661858">
    <property type="component" value="Unassembled WGS sequence"/>
</dbReference>
<dbReference type="Pfam" id="PF00356">
    <property type="entry name" value="LacI"/>
    <property type="match status" value="1"/>
</dbReference>
<dbReference type="PANTHER" id="PTHR30146:SF148">
    <property type="entry name" value="HTH-TYPE TRANSCRIPTIONAL REPRESSOR PURR-RELATED"/>
    <property type="match status" value="1"/>
</dbReference>
<dbReference type="InterPro" id="IPR010982">
    <property type="entry name" value="Lambda_DNA-bd_dom_sf"/>
</dbReference>
<dbReference type="PANTHER" id="PTHR30146">
    <property type="entry name" value="LACI-RELATED TRANSCRIPTIONAL REPRESSOR"/>
    <property type="match status" value="1"/>
</dbReference>
<evidence type="ECO:0000256" key="4">
    <source>
        <dbReference type="ARBA" id="ARBA00023163"/>
    </source>
</evidence>
<dbReference type="GO" id="GO:0003700">
    <property type="term" value="F:DNA-binding transcription factor activity"/>
    <property type="evidence" value="ECO:0007669"/>
    <property type="project" value="TreeGrafter"/>
</dbReference>
<dbReference type="InterPro" id="IPR046335">
    <property type="entry name" value="LacI/GalR-like_sensor"/>
</dbReference>
<keyword evidence="2" id="KW-0805">Transcription regulation</keyword>
<dbReference type="SMART" id="SM00354">
    <property type="entry name" value="HTH_LACI"/>
    <property type="match status" value="1"/>
</dbReference>
<dbReference type="PRINTS" id="PR00036">
    <property type="entry name" value="HTHLACI"/>
</dbReference>
<proteinExistence type="predicted"/>
<dbReference type="CDD" id="cd01392">
    <property type="entry name" value="HTH_LacI"/>
    <property type="match status" value="1"/>
</dbReference>
<dbReference type="Pfam" id="PF13377">
    <property type="entry name" value="Peripla_BP_3"/>
    <property type="match status" value="1"/>
</dbReference>
<evidence type="ECO:0000259" key="6">
    <source>
        <dbReference type="PROSITE" id="PS50932"/>
    </source>
</evidence>
<feature type="compositionally biased region" description="Basic and acidic residues" evidence="5">
    <location>
        <begin position="13"/>
        <end position="23"/>
    </location>
</feature>
<dbReference type="SUPFAM" id="SSF47413">
    <property type="entry name" value="lambda repressor-like DNA-binding domains"/>
    <property type="match status" value="1"/>
</dbReference>
<dbReference type="EMBL" id="JAERRK010000012">
    <property type="protein sequence ID" value="MBL1084888.1"/>
    <property type="molecule type" value="Genomic_DNA"/>
</dbReference>
<gene>
    <name evidence="7" type="ORF">JK359_23445</name>
</gene>
<evidence type="ECO:0000313" key="8">
    <source>
        <dbReference type="Proteomes" id="UP000661858"/>
    </source>
</evidence>
<dbReference type="AlphaFoldDB" id="A0A937EKH7"/>
<evidence type="ECO:0000313" key="7">
    <source>
        <dbReference type="EMBL" id="MBL1084888.1"/>
    </source>
</evidence>
<accession>A0A937EKH7</accession>
<keyword evidence="4" id="KW-0804">Transcription</keyword>
<dbReference type="PROSITE" id="PS50932">
    <property type="entry name" value="HTH_LACI_2"/>
    <property type="match status" value="1"/>
</dbReference>
<keyword evidence="3 7" id="KW-0238">DNA-binding</keyword>
<dbReference type="CDD" id="cd06267">
    <property type="entry name" value="PBP1_LacI_sugar_binding-like"/>
    <property type="match status" value="1"/>
</dbReference>
<evidence type="ECO:0000256" key="1">
    <source>
        <dbReference type="ARBA" id="ARBA00022491"/>
    </source>
</evidence>
<evidence type="ECO:0000256" key="5">
    <source>
        <dbReference type="SAM" id="MobiDB-lite"/>
    </source>
</evidence>
<dbReference type="GO" id="GO:0000976">
    <property type="term" value="F:transcription cis-regulatory region binding"/>
    <property type="evidence" value="ECO:0007669"/>
    <property type="project" value="TreeGrafter"/>
</dbReference>
<sequence>MGYRPPEGAGTARHVDRPVDRRPAFCGSPARTARSLALAAEPARFWRGGAMATMADVARRAGVSVATVSHVLNGTRPVLPHTREAVLDAIDALGYTPNSLARSLVTSRTRSIGLAVSAISNPYFTEILQGVEAAALEAGYSLLIADPHDDPAHERKVVQLLHERRVDGMIVAPSADPEDLIGYLRRHAVPTVFLDRLVDASVTEDSRSSGDASARLSPGVPWFDQVCAEGAAPTGRLVGHLARLGHRRIGLIAGLPGLSTTAERIAGFQEGLAAAGLAHDERLVVPGNSESGGAERATTALLALSEPPTALVTANNAMTIGTLRALRRHGRSVPDDIALCCFDDFAWADLFSPRLTAIAQPSRELGAQAVRMLLERLAEPGRPPRTVRLPCTFVHRTSCGCPEEPDLAEAAGRTVSSTPSEKGIVS</sequence>
<evidence type="ECO:0000256" key="2">
    <source>
        <dbReference type="ARBA" id="ARBA00023015"/>
    </source>
</evidence>
<comment type="caution">
    <text evidence="7">The sequence shown here is derived from an EMBL/GenBank/DDBJ whole genome shotgun (WGS) entry which is preliminary data.</text>
</comment>
<keyword evidence="1" id="KW-0678">Repressor</keyword>
<keyword evidence="8" id="KW-1185">Reference proteome</keyword>
<feature type="domain" description="HTH lacI-type" evidence="6">
    <location>
        <begin position="52"/>
        <end position="106"/>
    </location>
</feature>
<dbReference type="Gene3D" id="3.40.50.2300">
    <property type="match status" value="2"/>
</dbReference>
<feature type="region of interest" description="Disordered" evidence="5">
    <location>
        <begin position="1"/>
        <end position="25"/>
    </location>
</feature>